<dbReference type="Gene3D" id="1.20.1250.20">
    <property type="entry name" value="MFS general substrate transporter like domains"/>
    <property type="match status" value="1"/>
</dbReference>
<evidence type="ECO:0000256" key="1">
    <source>
        <dbReference type="ARBA" id="ARBA00004651"/>
    </source>
</evidence>
<comment type="subcellular location">
    <subcellularLocation>
        <location evidence="1">Cell membrane</location>
        <topology evidence="1">Multi-pass membrane protein</topology>
    </subcellularLocation>
</comment>
<keyword evidence="2 6" id="KW-0812">Transmembrane</keyword>
<dbReference type="PROSITE" id="PS50850">
    <property type="entry name" value="MFS"/>
    <property type="match status" value="1"/>
</dbReference>
<feature type="transmembrane region" description="Helical" evidence="6">
    <location>
        <begin position="31"/>
        <end position="52"/>
    </location>
</feature>
<dbReference type="Pfam" id="PF07690">
    <property type="entry name" value="MFS_1"/>
    <property type="match status" value="1"/>
</dbReference>
<dbReference type="InterPro" id="IPR011701">
    <property type="entry name" value="MFS"/>
</dbReference>
<keyword evidence="3 6" id="KW-1133">Transmembrane helix</keyword>
<feature type="domain" description="Major facilitator superfamily (MFS) profile" evidence="7">
    <location>
        <begin position="1"/>
        <end position="391"/>
    </location>
</feature>
<evidence type="ECO:0000256" key="2">
    <source>
        <dbReference type="ARBA" id="ARBA00022692"/>
    </source>
</evidence>
<dbReference type="PANTHER" id="PTHR23501">
    <property type="entry name" value="MAJOR FACILITATOR SUPERFAMILY"/>
    <property type="match status" value="1"/>
</dbReference>
<feature type="compositionally biased region" description="Basic residues" evidence="5">
    <location>
        <begin position="346"/>
        <end position="355"/>
    </location>
</feature>
<dbReference type="EMBL" id="JACJIA010000010">
    <property type="protein sequence ID" value="MBA8954967.1"/>
    <property type="molecule type" value="Genomic_DNA"/>
</dbReference>
<feature type="transmembrane region" description="Helical" evidence="6">
    <location>
        <begin position="284"/>
        <end position="307"/>
    </location>
</feature>
<comment type="caution">
    <text evidence="8">The sequence shown here is derived from an EMBL/GenBank/DDBJ whole genome shotgun (WGS) entry which is preliminary data.</text>
</comment>
<evidence type="ECO:0000256" key="4">
    <source>
        <dbReference type="ARBA" id="ARBA00023136"/>
    </source>
</evidence>
<feature type="transmembrane region" description="Helical" evidence="6">
    <location>
        <begin position="250"/>
        <end position="272"/>
    </location>
</feature>
<feature type="transmembrane region" description="Helical" evidence="6">
    <location>
        <begin position="219"/>
        <end position="244"/>
    </location>
</feature>
<feature type="transmembrane region" description="Helical" evidence="6">
    <location>
        <begin position="188"/>
        <end position="207"/>
    </location>
</feature>
<keyword evidence="4 6" id="KW-0472">Membrane</keyword>
<dbReference type="Proteomes" id="UP000572680">
    <property type="component" value="Unassembled WGS sequence"/>
</dbReference>
<name>A0A7W3LVG0_ACTNM</name>
<dbReference type="InterPro" id="IPR036259">
    <property type="entry name" value="MFS_trans_sf"/>
</dbReference>
<dbReference type="InterPro" id="IPR020846">
    <property type="entry name" value="MFS_dom"/>
</dbReference>
<evidence type="ECO:0000256" key="6">
    <source>
        <dbReference type="SAM" id="Phobius"/>
    </source>
</evidence>
<proteinExistence type="predicted"/>
<dbReference type="SUPFAM" id="SSF103473">
    <property type="entry name" value="MFS general substrate transporter"/>
    <property type="match status" value="1"/>
</dbReference>
<dbReference type="AlphaFoldDB" id="A0A7W3LVG0"/>
<evidence type="ECO:0000256" key="3">
    <source>
        <dbReference type="ARBA" id="ARBA00022989"/>
    </source>
</evidence>
<dbReference type="GO" id="GO:0022857">
    <property type="term" value="F:transmembrane transporter activity"/>
    <property type="evidence" value="ECO:0007669"/>
    <property type="project" value="InterPro"/>
</dbReference>
<feature type="transmembrane region" description="Helical" evidence="6">
    <location>
        <begin position="164"/>
        <end position="182"/>
    </location>
</feature>
<dbReference type="RefSeq" id="WP_312898207.1">
    <property type="nucleotide sequence ID" value="NZ_BAAALP010000103.1"/>
</dbReference>
<evidence type="ECO:0000259" key="7">
    <source>
        <dbReference type="PROSITE" id="PS50850"/>
    </source>
</evidence>
<accession>A0A7W3LVG0</accession>
<organism evidence="8 9">
    <name type="scientific">Actinomadura namibiensis</name>
    <dbReference type="NCBI Taxonomy" id="182080"/>
    <lineage>
        <taxon>Bacteria</taxon>
        <taxon>Bacillati</taxon>
        <taxon>Actinomycetota</taxon>
        <taxon>Actinomycetes</taxon>
        <taxon>Streptosporangiales</taxon>
        <taxon>Thermomonosporaceae</taxon>
        <taxon>Actinomadura</taxon>
    </lineage>
</organism>
<reference evidence="8 9" key="1">
    <citation type="submission" date="2020-08" db="EMBL/GenBank/DDBJ databases">
        <title>Genomic Encyclopedia of Type Strains, Phase IV (KMG-IV): sequencing the most valuable type-strain genomes for metagenomic binning, comparative biology and taxonomic classification.</title>
        <authorList>
            <person name="Goeker M."/>
        </authorList>
    </citation>
    <scope>NUCLEOTIDE SEQUENCE [LARGE SCALE GENOMIC DNA]</scope>
    <source>
        <strain evidence="8 9">DSM 44197</strain>
    </source>
</reference>
<feature type="region of interest" description="Disordered" evidence="5">
    <location>
        <begin position="339"/>
        <end position="391"/>
    </location>
</feature>
<feature type="compositionally biased region" description="Low complexity" evidence="5">
    <location>
        <begin position="361"/>
        <end position="376"/>
    </location>
</feature>
<protein>
    <submittedName>
        <fullName evidence="8">MFS family permease</fullName>
    </submittedName>
</protein>
<gene>
    <name evidence="8" type="ORF">HNR61_006624</name>
</gene>
<feature type="transmembrane region" description="Helical" evidence="6">
    <location>
        <begin position="58"/>
        <end position="80"/>
    </location>
</feature>
<evidence type="ECO:0000256" key="5">
    <source>
        <dbReference type="SAM" id="MobiDB-lite"/>
    </source>
</evidence>
<feature type="transmembrane region" description="Helical" evidence="6">
    <location>
        <begin position="319"/>
        <end position="341"/>
    </location>
</feature>
<keyword evidence="9" id="KW-1185">Reference proteome</keyword>
<dbReference type="PANTHER" id="PTHR23501:SF154">
    <property type="entry name" value="MULTIDRUG-EFFLUX TRANSPORTER RV1634-RELATED"/>
    <property type="match status" value="1"/>
</dbReference>
<sequence>MEEGVGELLLQDRVGGQVGDQAGQRPAAPMALGMLVFAVGCAVAGAAGSWPLFLLGRFGQGLGVGAVMAMAYTLIGLAYPERLRARMYALLSSAWTLPSPAGPAVAGTAADHVSWRAVFALMPPITAVAAVLTLPPMRALRPAPADAPADTADTAVLPWWRRPLVSAVLLTAGTGVLLQALLLENPAALVPLALVGLVVTVPALRWATPEGTLTARRGLGAGVVVRALLCGVCFGSEAFLPLGLRELRGVAAAAAGLGLSAGAVTWVVGSALQARRDDAGGGRVAATVAGFAVLLAGVALVAVTVLTDLLPPWAAPAGWAVGGLGMGVAFNASTTATLGQVPGTGRARRARRSSSPRRSPPRWSRAWAARPSPSAATTAGRRGPRCWGCSS</sequence>
<dbReference type="GO" id="GO:0005886">
    <property type="term" value="C:plasma membrane"/>
    <property type="evidence" value="ECO:0007669"/>
    <property type="project" value="UniProtKB-SubCell"/>
</dbReference>
<evidence type="ECO:0000313" key="9">
    <source>
        <dbReference type="Proteomes" id="UP000572680"/>
    </source>
</evidence>
<evidence type="ECO:0000313" key="8">
    <source>
        <dbReference type="EMBL" id="MBA8954967.1"/>
    </source>
</evidence>